<keyword evidence="3" id="KW-1185">Reference proteome</keyword>
<dbReference type="STRING" id="349163.Acry_0070"/>
<keyword evidence="1" id="KW-1133">Transmembrane helix</keyword>
<dbReference type="AlphaFoldDB" id="A5FUL7"/>
<evidence type="ECO:0000313" key="3">
    <source>
        <dbReference type="Proteomes" id="UP000000245"/>
    </source>
</evidence>
<evidence type="ECO:0000313" key="2">
    <source>
        <dbReference type="EMBL" id="ABQ29299.1"/>
    </source>
</evidence>
<dbReference type="EMBL" id="CP000697">
    <property type="protein sequence ID" value="ABQ29299.1"/>
    <property type="molecule type" value="Genomic_DNA"/>
</dbReference>
<reference evidence="2 3" key="1">
    <citation type="submission" date="2007-05" db="EMBL/GenBank/DDBJ databases">
        <title>Complete sequence of chromosome of Acidiphilium cryptum JF-5.</title>
        <authorList>
            <consortium name="US DOE Joint Genome Institute"/>
            <person name="Copeland A."/>
            <person name="Lucas S."/>
            <person name="Lapidus A."/>
            <person name="Barry K."/>
            <person name="Detter J.C."/>
            <person name="Glavina del Rio T."/>
            <person name="Hammon N."/>
            <person name="Israni S."/>
            <person name="Dalin E."/>
            <person name="Tice H."/>
            <person name="Pitluck S."/>
            <person name="Sims D."/>
            <person name="Brettin T."/>
            <person name="Bruce D."/>
            <person name="Han C."/>
            <person name="Schmutz J."/>
            <person name="Larimer F."/>
            <person name="Land M."/>
            <person name="Hauser L."/>
            <person name="Kyrpides N."/>
            <person name="Kim E."/>
            <person name="Magnuson T."/>
            <person name="Richardson P."/>
        </authorList>
    </citation>
    <scope>NUCLEOTIDE SEQUENCE [LARGE SCALE GENOMIC DNA]</scope>
    <source>
        <strain evidence="2 3">JF-5</strain>
    </source>
</reference>
<dbReference type="Proteomes" id="UP000000245">
    <property type="component" value="Chromosome"/>
</dbReference>
<dbReference type="KEGG" id="acr:Acry_0070"/>
<proteinExistence type="predicted"/>
<dbReference type="HOGENOM" id="CLU_2257584_0_0_5"/>
<feature type="transmembrane region" description="Helical" evidence="1">
    <location>
        <begin position="40"/>
        <end position="60"/>
    </location>
</feature>
<keyword evidence="1" id="KW-0472">Membrane</keyword>
<feature type="transmembrane region" description="Helical" evidence="1">
    <location>
        <begin position="102"/>
        <end position="126"/>
    </location>
</feature>
<accession>A5FUL7</accession>
<sequence length="127" mass="12773">MRMTIPLSLLLLAASLGAWLGVRAMQQGGVNGGGVFGRLLGPLHGVLGAMGLTALVIALARHPVPARMGLGGFGAGAEILLGLALLLGLFVVIAAWRQRRPAGLLLGTHATLAIAGITLVLAIASLT</sequence>
<gene>
    <name evidence="2" type="ordered locus">Acry_0070</name>
</gene>
<evidence type="ECO:0000256" key="1">
    <source>
        <dbReference type="SAM" id="Phobius"/>
    </source>
</evidence>
<feature type="transmembrane region" description="Helical" evidence="1">
    <location>
        <begin position="72"/>
        <end position="96"/>
    </location>
</feature>
<name>A5FUL7_ACICJ</name>
<organism evidence="2 3">
    <name type="scientific">Acidiphilium cryptum (strain JF-5)</name>
    <dbReference type="NCBI Taxonomy" id="349163"/>
    <lineage>
        <taxon>Bacteria</taxon>
        <taxon>Pseudomonadati</taxon>
        <taxon>Pseudomonadota</taxon>
        <taxon>Alphaproteobacteria</taxon>
        <taxon>Acetobacterales</taxon>
        <taxon>Acidocellaceae</taxon>
        <taxon>Acidiphilium</taxon>
    </lineage>
</organism>
<keyword evidence="1" id="KW-0812">Transmembrane</keyword>
<protein>
    <submittedName>
        <fullName evidence="2">Uncharacterized protein</fullName>
    </submittedName>
</protein>